<proteinExistence type="predicted"/>
<reference evidence="1" key="1">
    <citation type="submission" date="2019-08" db="EMBL/GenBank/DDBJ databases">
        <authorList>
            <person name="Kucharzyk K."/>
            <person name="Murdoch R.W."/>
            <person name="Higgins S."/>
            <person name="Loffler F."/>
        </authorList>
    </citation>
    <scope>NUCLEOTIDE SEQUENCE</scope>
</reference>
<gene>
    <name evidence="1" type="ORF">SDC9_149193</name>
</gene>
<accession>A0A645EKY1</accession>
<dbReference type="AlphaFoldDB" id="A0A645EKY1"/>
<evidence type="ECO:0000313" key="1">
    <source>
        <dbReference type="EMBL" id="MPN01980.1"/>
    </source>
</evidence>
<name>A0A645EKY1_9ZZZZ</name>
<sequence>MHGQHTVIRNIFLLGRLDTYGYGRNCRFKADSQKDNFFSRVMPC</sequence>
<protein>
    <submittedName>
        <fullName evidence="1">Uncharacterized protein</fullName>
    </submittedName>
</protein>
<organism evidence="1">
    <name type="scientific">bioreactor metagenome</name>
    <dbReference type="NCBI Taxonomy" id="1076179"/>
    <lineage>
        <taxon>unclassified sequences</taxon>
        <taxon>metagenomes</taxon>
        <taxon>ecological metagenomes</taxon>
    </lineage>
</organism>
<dbReference type="EMBL" id="VSSQ01047952">
    <property type="protein sequence ID" value="MPN01980.1"/>
    <property type="molecule type" value="Genomic_DNA"/>
</dbReference>
<comment type="caution">
    <text evidence="1">The sequence shown here is derived from an EMBL/GenBank/DDBJ whole genome shotgun (WGS) entry which is preliminary data.</text>
</comment>